<sequence>MVGEFSDPSVPGDRETAHAWVEQSEIVTRPPTAALLTACAAVLITIAGLVIAWSLRPPAATDPGAATPRDELRCGATACRSVVKQEVGVDSVELVVGEGAGRIRTSGASGPNIFELTIASSGARIDASSLQCVDAEVAVCLVRGAVNGEVLGEVLVRRSGAWSRAQLPYLASGAYLALHDVNKDTVADVVAVQRACQAGADCSRWFAQVFSLAAGGGELGCTPVVREAESLPGWPTVTPDPSDLRQCGA</sequence>
<feature type="transmembrane region" description="Helical" evidence="1">
    <location>
        <begin position="33"/>
        <end position="55"/>
    </location>
</feature>
<keyword evidence="1" id="KW-0472">Membrane</keyword>
<name>A0A2P8I7X9_SACCR</name>
<keyword evidence="1" id="KW-1133">Transmembrane helix</keyword>
<organism evidence="2 3">
    <name type="scientific">Saccharothrix carnea</name>
    <dbReference type="NCBI Taxonomy" id="1280637"/>
    <lineage>
        <taxon>Bacteria</taxon>
        <taxon>Bacillati</taxon>
        <taxon>Actinomycetota</taxon>
        <taxon>Actinomycetes</taxon>
        <taxon>Pseudonocardiales</taxon>
        <taxon>Pseudonocardiaceae</taxon>
        <taxon>Saccharothrix</taxon>
    </lineage>
</organism>
<dbReference type="EMBL" id="PYAX01000006">
    <property type="protein sequence ID" value="PSL54550.1"/>
    <property type="molecule type" value="Genomic_DNA"/>
</dbReference>
<evidence type="ECO:0000313" key="2">
    <source>
        <dbReference type="EMBL" id="PSL54550.1"/>
    </source>
</evidence>
<gene>
    <name evidence="2" type="ORF">B0I31_10664</name>
</gene>
<evidence type="ECO:0000313" key="3">
    <source>
        <dbReference type="Proteomes" id="UP000241118"/>
    </source>
</evidence>
<keyword evidence="3" id="KW-1185">Reference proteome</keyword>
<proteinExistence type="predicted"/>
<protein>
    <submittedName>
        <fullName evidence="2">Uncharacterized protein</fullName>
    </submittedName>
</protein>
<comment type="caution">
    <text evidence="2">The sequence shown here is derived from an EMBL/GenBank/DDBJ whole genome shotgun (WGS) entry which is preliminary data.</text>
</comment>
<keyword evidence="1" id="KW-0812">Transmembrane</keyword>
<reference evidence="2 3" key="1">
    <citation type="submission" date="2018-03" db="EMBL/GenBank/DDBJ databases">
        <title>Genomic Encyclopedia of Type Strains, Phase III (KMG-III): the genomes of soil and plant-associated and newly described type strains.</title>
        <authorList>
            <person name="Whitman W."/>
        </authorList>
    </citation>
    <scope>NUCLEOTIDE SEQUENCE [LARGE SCALE GENOMIC DNA]</scope>
    <source>
        <strain evidence="2 3">CGMCC 4.7097</strain>
    </source>
</reference>
<accession>A0A2P8I7X9</accession>
<dbReference type="Proteomes" id="UP000241118">
    <property type="component" value="Unassembled WGS sequence"/>
</dbReference>
<dbReference type="AlphaFoldDB" id="A0A2P8I7X9"/>
<evidence type="ECO:0000256" key="1">
    <source>
        <dbReference type="SAM" id="Phobius"/>
    </source>
</evidence>